<evidence type="ECO:0008006" key="3">
    <source>
        <dbReference type="Google" id="ProtNLM"/>
    </source>
</evidence>
<dbReference type="AlphaFoldDB" id="A0AAD6CPP2"/>
<evidence type="ECO:0000313" key="1">
    <source>
        <dbReference type="EMBL" id="KAJ5526019.1"/>
    </source>
</evidence>
<dbReference type="EMBL" id="JAQIZZ010000008">
    <property type="protein sequence ID" value="KAJ5526019.1"/>
    <property type="molecule type" value="Genomic_DNA"/>
</dbReference>
<name>A0AAD6CPP2_9EURO</name>
<evidence type="ECO:0000313" key="2">
    <source>
        <dbReference type="Proteomes" id="UP001220324"/>
    </source>
</evidence>
<gene>
    <name evidence="1" type="ORF">N7494_012669</name>
</gene>
<accession>A0AAD6CPP2</accession>
<protein>
    <recommendedName>
        <fullName evidence="3">Arrestin-like N-terminal domain-containing protein</fullName>
    </recommendedName>
</protein>
<organism evidence="1 2">
    <name type="scientific">Penicillium frequentans</name>
    <dbReference type="NCBI Taxonomy" id="3151616"/>
    <lineage>
        <taxon>Eukaryota</taxon>
        <taxon>Fungi</taxon>
        <taxon>Dikarya</taxon>
        <taxon>Ascomycota</taxon>
        <taxon>Pezizomycotina</taxon>
        <taxon>Eurotiomycetes</taxon>
        <taxon>Eurotiomycetidae</taxon>
        <taxon>Eurotiales</taxon>
        <taxon>Aspergillaceae</taxon>
        <taxon>Penicillium</taxon>
    </lineage>
</organism>
<reference evidence="1 2" key="1">
    <citation type="journal article" date="2023" name="IMA Fungus">
        <title>Comparative genomic study of the Penicillium genus elucidates a diverse pangenome and 15 lateral gene transfer events.</title>
        <authorList>
            <person name="Petersen C."/>
            <person name="Sorensen T."/>
            <person name="Nielsen M.R."/>
            <person name="Sondergaard T.E."/>
            <person name="Sorensen J.L."/>
            <person name="Fitzpatrick D.A."/>
            <person name="Frisvad J.C."/>
            <person name="Nielsen K.L."/>
        </authorList>
    </citation>
    <scope>NUCLEOTIDE SEQUENCE [LARGE SCALE GENOMIC DNA]</scope>
    <source>
        <strain evidence="1 2">IBT 35679</strain>
    </source>
</reference>
<proteinExistence type="predicted"/>
<dbReference type="Proteomes" id="UP001220324">
    <property type="component" value="Unassembled WGS sequence"/>
</dbReference>
<keyword evidence="2" id="KW-1185">Reference proteome</keyword>
<sequence length="424" mass="46874">MPLVKVGSDALRIDLAAPEGWTFAPGDTVIGDVVRRSPIDTANADVKVFLRGRIQTSRSGAGTSGSFPTDPAGAGTQSVASEQILLAKHYPIFQGPLQIPEGGNPVSWSITTEITPDPPRRIFGKYDVLYDYLPGTINTVGRSGLATSTAWIDYFLEAELRYLQKGDSGRDIERKHTAIYPITLRHQPLQEFDEFGITQQTFQRKVRSHRLLPDVGLSNLSMRQRAQQRFGSSKVPELVFQVEIYTPSTIQLDNPAFLPLNLIIAQGTDTSKEIKNVHRTAWITSISLSIETCTFVKYHGASLEADYNQPTNSARSIPAKSVGGHSSIQDLYLKDTVRRMDNFPWEVSMGEGTVDIGSVLQMILHTDGLSVAGRRLEKVQPITPSFDVYNLRIINWLKMDVSVTVAEETFILSTRTPVTILAAE</sequence>
<comment type="caution">
    <text evidence="1">The sequence shown here is derived from an EMBL/GenBank/DDBJ whole genome shotgun (WGS) entry which is preliminary data.</text>
</comment>